<sequence>MALVTRGPTPQLWSMRTARILTVAALLAGGSAVAKKTETVELRTPRTTVRANVDAQGLQGPDLKLQLSDNALKGQAFQRPVDLKLSERRIEGTVGEKPVELTVAERPDVVEMMGTFAGEPSSLTLSPDALTGSVGPCGYNLVIERDRKHYRGTRACGDQRENDVFVSIPKSLEQESATGRMAALSVLLAHP</sequence>
<feature type="signal peptide" evidence="1">
    <location>
        <begin position="1"/>
        <end position="34"/>
    </location>
</feature>
<reference evidence="2 3" key="1">
    <citation type="submission" date="2018-12" db="EMBL/GenBank/DDBJ databases">
        <title>Complete Genome Sequence of the Corallopyronin A producing Myxobacterium Corallococcus coralloides B035.</title>
        <authorList>
            <person name="Bouhired S.M."/>
            <person name="Rupp O."/>
            <person name="Blom J."/>
            <person name="Schaeberle T.F."/>
            <person name="Kehraus S."/>
            <person name="Schiefer A."/>
            <person name="Pfarr K."/>
            <person name="Goesmann A."/>
            <person name="Hoerauf A."/>
            <person name="Koenig G.M."/>
        </authorList>
    </citation>
    <scope>NUCLEOTIDE SEQUENCE [LARGE SCALE GENOMIC DNA]</scope>
    <source>
        <strain evidence="2 3">B035</strain>
    </source>
</reference>
<evidence type="ECO:0008006" key="4">
    <source>
        <dbReference type="Google" id="ProtNLM"/>
    </source>
</evidence>
<keyword evidence="1" id="KW-0732">Signal</keyword>
<accession>A0A410RZ05</accession>
<name>A0A410RZ05_CORCK</name>
<dbReference type="AlphaFoldDB" id="A0A410RZ05"/>
<evidence type="ECO:0000313" key="3">
    <source>
        <dbReference type="Proteomes" id="UP000288758"/>
    </source>
</evidence>
<dbReference type="EMBL" id="CP034669">
    <property type="protein sequence ID" value="QAT87031.1"/>
    <property type="molecule type" value="Genomic_DNA"/>
</dbReference>
<protein>
    <recommendedName>
        <fullName evidence="4">Lipoprotein</fullName>
    </recommendedName>
</protein>
<dbReference type="Proteomes" id="UP000288758">
    <property type="component" value="Chromosome"/>
</dbReference>
<feature type="chain" id="PRO_5019094575" description="Lipoprotein" evidence="1">
    <location>
        <begin position="35"/>
        <end position="191"/>
    </location>
</feature>
<gene>
    <name evidence="2" type="ORF">EJ065_5497</name>
</gene>
<organism evidence="2 3">
    <name type="scientific">Corallococcus coralloides</name>
    <name type="common">Myxococcus coralloides</name>
    <dbReference type="NCBI Taxonomy" id="184914"/>
    <lineage>
        <taxon>Bacteria</taxon>
        <taxon>Pseudomonadati</taxon>
        <taxon>Myxococcota</taxon>
        <taxon>Myxococcia</taxon>
        <taxon>Myxococcales</taxon>
        <taxon>Cystobacterineae</taxon>
        <taxon>Myxococcaceae</taxon>
        <taxon>Corallococcus</taxon>
    </lineage>
</organism>
<evidence type="ECO:0000313" key="2">
    <source>
        <dbReference type="EMBL" id="QAT87031.1"/>
    </source>
</evidence>
<evidence type="ECO:0000256" key="1">
    <source>
        <dbReference type="SAM" id="SignalP"/>
    </source>
</evidence>
<proteinExistence type="predicted"/>